<protein>
    <submittedName>
        <fullName evidence="1">Uncharacterized protein</fullName>
    </submittedName>
</protein>
<dbReference type="Proteomes" id="UP001234297">
    <property type="component" value="Chromosome 12"/>
</dbReference>
<dbReference type="EMBL" id="CM056820">
    <property type="protein sequence ID" value="KAJ8615094.1"/>
    <property type="molecule type" value="Genomic_DNA"/>
</dbReference>
<evidence type="ECO:0000313" key="2">
    <source>
        <dbReference type="Proteomes" id="UP001234297"/>
    </source>
</evidence>
<keyword evidence="2" id="KW-1185">Reference proteome</keyword>
<name>A0ACC2K1Z0_PERAE</name>
<gene>
    <name evidence="1" type="ORF">MRB53_034466</name>
</gene>
<organism evidence="1 2">
    <name type="scientific">Persea americana</name>
    <name type="common">Avocado</name>
    <dbReference type="NCBI Taxonomy" id="3435"/>
    <lineage>
        <taxon>Eukaryota</taxon>
        <taxon>Viridiplantae</taxon>
        <taxon>Streptophyta</taxon>
        <taxon>Embryophyta</taxon>
        <taxon>Tracheophyta</taxon>
        <taxon>Spermatophyta</taxon>
        <taxon>Magnoliopsida</taxon>
        <taxon>Magnoliidae</taxon>
        <taxon>Laurales</taxon>
        <taxon>Lauraceae</taxon>
        <taxon>Persea</taxon>
    </lineage>
</organism>
<reference evidence="1 2" key="1">
    <citation type="journal article" date="2022" name="Hortic Res">
        <title>A haplotype resolved chromosomal level avocado genome allows analysis of novel avocado genes.</title>
        <authorList>
            <person name="Nath O."/>
            <person name="Fletcher S.J."/>
            <person name="Hayward A."/>
            <person name="Shaw L.M."/>
            <person name="Masouleh A.K."/>
            <person name="Furtado A."/>
            <person name="Henry R.J."/>
            <person name="Mitter N."/>
        </authorList>
    </citation>
    <scope>NUCLEOTIDE SEQUENCE [LARGE SCALE GENOMIC DNA]</scope>
    <source>
        <strain evidence="2">cv. Hass</strain>
    </source>
</reference>
<comment type="caution">
    <text evidence="1">The sequence shown here is derived from an EMBL/GenBank/DDBJ whole genome shotgun (WGS) entry which is preliminary data.</text>
</comment>
<proteinExistence type="predicted"/>
<evidence type="ECO:0000313" key="1">
    <source>
        <dbReference type="EMBL" id="KAJ8615094.1"/>
    </source>
</evidence>
<accession>A0ACC2K1Z0</accession>
<sequence>MLKMGQIFLRPSIVAWNTFFNSVSPLPTILLNTGKEHVISMESLVIGDILQHLNSLVERNKNLYGIVAAVEAHTSTLQMLQEKPYVICCRDRAAGARHFPSQIYVDPF</sequence>